<protein>
    <recommendedName>
        <fullName evidence="8">KRR-R motif-containing protein 1</fullName>
    </recommendedName>
</protein>
<gene>
    <name evidence="11" type="ORF">TPC1_14754</name>
</gene>
<keyword evidence="3" id="KW-0690">Ribosome biogenesis</keyword>
<feature type="domain" description="KRR1 small subunit processome component first KH" evidence="9">
    <location>
        <begin position="27"/>
        <end position="105"/>
    </location>
</feature>
<dbReference type="SUPFAM" id="SSF54791">
    <property type="entry name" value="Eukaryotic type KH-domain (KH-domain type I)"/>
    <property type="match status" value="1"/>
</dbReference>
<evidence type="ECO:0000259" key="9">
    <source>
        <dbReference type="Pfam" id="PF17903"/>
    </source>
</evidence>
<accession>A0A146K916</accession>
<sequence>EKSVHEEQFDPTEFLPDTFNPMIEDNEFSILVPKTRVDFFMQNFDKISQLFKKYNMDFKMNQQRQMVYVSSTAKTQDPTALLIGRQFLKLLARYVDYDVAVKVFNPNVESEVIACDYCSKQETFLKRRLRFIGDNRQTLSALELLTNTQMAVYGSTVAVVGPPRGIALVQKIVKDVFAKNILPSFWIKTLMTRRELEKVPELQGQDWSTFMPKLKKGKSRRKQKEFVPKKPLEERGITDISQQCERAIDKQLEIGAVVKGRKLRM</sequence>
<dbReference type="InterPro" id="IPR041174">
    <property type="entry name" value="KRR1-like_KH1"/>
</dbReference>
<evidence type="ECO:0000256" key="4">
    <source>
        <dbReference type="ARBA" id="ARBA00022552"/>
    </source>
</evidence>
<keyword evidence="7" id="KW-0687">Ribonucleoprotein</keyword>
<keyword evidence="6" id="KW-0539">Nucleus</keyword>
<dbReference type="PANTHER" id="PTHR12581:SF0">
    <property type="entry name" value="KRR1 SMALL SUBUNIT PROCESSOME COMPONENT HOMOLOG"/>
    <property type="match status" value="1"/>
</dbReference>
<evidence type="ECO:0000256" key="3">
    <source>
        <dbReference type="ARBA" id="ARBA00022517"/>
    </source>
</evidence>
<evidence type="ECO:0000256" key="6">
    <source>
        <dbReference type="ARBA" id="ARBA00023242"/>
    </source>
</evidence>
<keyword evidence="5" id="KW-0694">RNA-binding</keyword>
<dbReference type="InterPro" id="IPR036612">
    <property type="entry name" value="KH_dom_type_1_sf"/>
</dbReference>
<comment type="similarity">
    <text evidence="2">Belongs to the KRR1 family.</text>
</comment>
<comment type="subcellular location">
    <subcellularLocation>
        <location evidence="1">Nucleus</location>
        <location evidence="1">Nucleolus</location>
    </subcellularLocation>
</comment>
<evidence type="ECO:0000259" key="10">
    <source>
        <dbReference type="Pfam" id="PF21800"/>
    </source>
</evidence>
<dbReference type="EMBL" id="GDID01003519">
    <property type="protein sequence ID" value="JAP93087.1"/>
    <property type="molecule type" value="Transcribed_RNA"/>
</dbReference>
<keyword evidence="4" id="KW-0698">rRNA processing</keyword>
<evidence type="ECO:0000313" key="11">
    <source>
        <dbReference type="EMBL" id="JAP93087.1"/>
    </source>
</evidence>
<proteinExistence type="inferred from homology"/>
<feature type="non-terminal residue" evidence="11">
    <location>
        <position position="1"/>
    </location>
</feature>
<dbReference type="Pfam" id="PF21800">
    <property type="entry name" value="KH_KRR1_2nd"/>
    <property type="match status" value="1"/>
</dbReference>
<dbReference type="Gene3D" id="3.30.1370.10">
    <property type="entry name" value="K Homology domain, type 1"/>
    <property type="match status" value="2"/>
</dbReference>
<evidence type="ECO:0000256" key="8">
    <source>
        <dbReference type="ARBA" id="ARBA00032993"/>
    </source>
</evidence>
<dbReference type="PANTHER" id="PTHR12581">
    <property type="entry name" value="HIV-1 REV BINDING PROTEIN 2, 3"/>
    <property type="match status" value="1"/>
</dbReference>
<evidence type="ECO:0000256" key="5">
    <source>
        <dbReference type="ARBA" id="ARBA00022884"/>
    </source>
</evidence>
<dbReference type="GO" id="GO:0032040">
    <property type="term" value="C:small-subunit processome"/>
    <property type="evidence" value="ECO:0007669"/>
    <property type="project" value="TreeGrafter"/>
</dbReference>
<reference evidence="11" key="1">
    <citation type="submission" date="2015-07" db="EMBL/GenBank/DDBJ databases">
        <title>Adaptation to a free-living lifestyle via gene acquisitions in the diplomonad Trepomonas sp. PC1.</title>
        <authorList>
            <person name="Xu F."/>
            <person name="Jerlstrom-Hultqvist J."/>
            <person name="Kolisko M."/>
            <person name="Simpson A.G.B."/>
            <person name="Roger A.J."/>
            <person name="Svard S.G."/>
            <person name="Andersson J.O."/>
        </authorList>
    </citation>
    <scope>NUCLEOTIDE SEQUENCE</scope>
    <source>
        <strain evidence="11">PC1</strain>
    </source>
</reference>
<name>A0A146K916_9EUKA</name>
<evidence type="ECO:0000256" key="7">
    <source>
        <dbReference type="ARBA" id="ARBA00023274"/>
    </source>
</evidence>
<dbReference type="GO" id="GO:0006364">
    <property type="term" value="P:rRNA processing"/>
    <property type="evidence" value="ECO:0007669"/>
    <property type="project" value="UniProtKB-KW"/>
</dbReference>
<dbReference type="InterPro" id="IPR048548">
    <property type="entry name" value="KRR1-like_KH2"/>
</dbReference>
<feature type="domain" description="KRR1 small subunit processome component second KH" evidence="10">
    <location>
        <begin position="110"/>
        <end position="198"/>
    </location>
</feature>
<evidence type="ECO:0000256" key="2">
    <source>
        <dbReference type="ARBA" id="ARBA00009344"/>
    </source>
</evidence>
<dbReference type="AlphaFoldDB" id="A0A146K916"/>
<evidence type="ECO:0000256" key="1">
    <source>
        <dbReference type="ARBA" id="ARBA00004604"/>
    </source>
</evidence>
<organism evidence="11">
    <name type="scientific">Trepomonas sp. PC1</name>
    <dbReference type="NCBI Taxonomy" id="1076344"/>
    <lineage>
        <taxon>Eukaryota</taxon>
        <taxon>Metamonada</taxon>
        <taxon>Diplomonadida</taxon>
        <taxon>Hexamitidae</taxon>
        <taxon>Hexamitinae</taxon>
        <taxon>Trepomonas</taxon>
    </lineage>
</organism>
<dbReference type="InterPro" id="IPR024166">
    <property type="entry name" value="rRNA_assembly_KRR1"/>
</dbReference>
<dbReference type="GO" id="GO:0003723">
    <property type="term" value="F:RNA binding"/>
    <property type="evidence" value="ECO:0007669"/>
    <property type="project" value="UniProtKB-KW"/>
</dbReference>
<dbReference type="Pfam" id="PF17903">
    <property type="entry name" value="KH_KRR1_1st"/>
    <property type="match status" value="1"/>
</dbReference>